<dbReference type="PROSITE" id="PS51186">
    <property type="entry name" value="GNAT"/>
    <property type="match status" value="1"/>
</dbReference>
<evidence type="ECO:0000313" key="2">
    <source>
        <dbReference type="EMBL" id="MCF4102658.1"/>
    </source>
</evidence>
<evidence type="ECO:0000313" key="3">
    <source>
        <dbReference type="Proteomes" id="UP001179363"/>
    </source>
</evidence>
<gene>
    <name evidence="2" type="ORF">L1I30_13355</name>
</gene>
<reference evidence="2" key="1">
    <citation type="submission" date="2022-01" db="EMBL/GenBank/DDBJ databases">
        <title>Gillisia lutea sp. nov., isolated from marine plastic residues from the Malvarosa beach (Valencia, Spain).</title>
        <authorList>
            <person name="Vidal-Verdu A."/>
            <person name="Molina-Menor E."/>
            <person name="Satari L."/>
            <person name="Pascual J."/>
            <person name="Pereto J."/>
            <person name="Porcar M."/>
        </authorList>
    </citation>
    <scope>NUCLEOTIDE SEQUENCE</scope>
    <source>
        <strain evidence="2">M10.2A</strain>
    </source>
</reference>
<dbReference type="Pfam" id="PF13527">
    <property type="entry name" value="Acetyltransf_9"/>
    <property type="match status" value="1"/>
</dbReference>
<feature type="domain" description="N-acetyltransferase" evidence="1">
    <location>
        <begin position="2"/>
        <end position="149"/>
    </location>
</feature>
<dbReference type="Gene3D" id="3.40.630.30">
    <property type="match status" value="1"/>
</dbReference>
<dbReference type="InterPro" id="IPR016181">
    <property type="entry name" value="Acyl_CoA_acyltransferase"/>
</dbReference>
<dbReference type="Proteomes" id="UP001179363">
    <property type="component" value="Unassembled WGS sequence"/>
</dbReference>
<dbReference type="EMBL" id="JAKGTH010000011">
    <property type="protein sequence ID" value="MCF4102658.1"/>
    <property type="molecule type" value="Genomic_DNA"/>
</dbReference>
<evidence type="ECO:0000259" key="1">
    <source>
        <dbReference type="PROSITE" id="PS51186"/>
    </source>
</evidence>
<protein>
    <submittedName>
        <fullName evidence="2">GNAT family N-acetyltransferase</fullName>
    </submittedName>
</protein>
<dbReference type="InterPro" id="IPR000182">
    <property type="entry name" value="GNAT_dom"/>
</dbReference>
<proteinExistence type="predicted"/>
<dbReference type="SUPFAM" id="SSF55729">
    <property type="entry name" value="Acyl-CoA N-acyltransferases (Nat)"/>
    <property type="match status" value="1"/>
</dbReference>
<name>A0ABS9EIP8_9FLAO</name>
<keyword evidence="3" id="KW-1185">Reference proteome</keyword>
<accession>A0ABS9EIP8</accession>
<comment type="caution">
    <text evidence="2">The sequence shown here is derived from an EMBL/GenBank/DDBJ whole genome shotgun (WGS) entry which is preliminary data.</text>
</comment>
<dbReference type="RefSeq" id="WP_236134801.1">
    <property type="nucleotide sequence ID" value="NZ_JAKGTH010000011.1"/>
</dbReference>
<organism evidence="2 3">
    <name type="scientific">Gillisia lutea</name>
    <dbReference type="NCBI Taxonomy" id="2909668"/>
    <lineage>
        <taxon>Bacteria</taxon>
        <taxon>Pseudomonadati</taxon>
        <taxon>Bacteroidota</taxon>
        <taxon>Flavobacteriia</taxon>
        <taxon>Flavobacteriales</taxon>
        <taxon>Flavobacteriaceae</taxon>
        <taxon>Gillisia</taxon>
    </lineage>
</organism>
<sequence>MILIREIDYAEDVSEIIDLIHLGLSEKNTEASFLWKHFENPFGKSLGLLACDKTKIVGVRMFMFWEFKKGDKVVKAVRPVDTIIHPDYRGQGLFKDLTLAGLKKFISKYSLVFNTPNNNSLPGYIKMGWQHYSKELYFNLGIVLPSLNRNISIRKIENNSFNLRDVNLEYDSFRTHISKDFLNWRYRDSNYKIVLININEISVIVIYRIELLKGLKTLILIDYIGDNSVITPSLRKLAKMEKVFLFHYLDNQNIKLMLFKRRGKSVVVYRDDNFKIMEDIQFSSGDLEGRL</sequence>